<feature type="binding site" evidence="15">
    <location>
        <position position="466"/>
    </location>
    <ligand>
        <name>Mg(2+)</name>
        <dbReference type="ChEBI" id="CHEBI:18420"/>
        <note>shared with alpha subunit</note>
    </ligand>
</feature>
<evidence type="ECO:0000259" key="19">
    <source>
        <dbReference type="PROSITE" id="PS51483"/>
    </source>
</evidence>
<dbReference type="Gene3D" id="3.30.70.380">
    <property type="entry name" value="Ferrodoxin-fold anticodon-binding domain"/>
    <property type="match status" value="1"/>
</dbReference>
<evidence type="ECO:0000313" key="20">
    <source>
        <dbReference type="EMBL" id="EHR36497.1"/>
    </source>
</evidence>
<protein>
    <recommendedName>
        <fullName evidence="15">Phenylalanine--tRNA ligase beta subunit</fullName>
        <ecNumber evidence="15">6.1.1.20</ecNumber>
    </recommendedName>
    <alternativeName>
        <fullName evidence="15">Phenylalanyl-tRNA synthetase beta subunit</fullName>
        <shortName evidence="15">PheRS</shortName>
    </alternativeName>
</protein>
<dbReference type="SUPFAM" id="SSF46955">
    <property type="entry name" value="Putative DNA-binding domain"/>
    <property type="match status" value="1"/>
</dbReference>
<dbReference type="InterPro" id="IPR045060">
    <property type="entry name" value="Phe-tRNA-ligase_IIc_bsu"/>
</dbReference>
<keyword evidence="5 16" id="KW-0820">tRNA-binding</keyword>
<gene>
    <name evidence="15" type="primary">pheT</name>
    <name evidence="20" type="ORF">HMPREF9708_01169</name>
</gene>
<dbReference type="SUPFAM" id="SSF54991">
    <property type="entry name" value="Anticodon-binding domain of PheRS"/>
    <property type="match status" value="1"/>
</dbReference>
<dbReference type="PROSITE" id="PS51447">
    <property type="entry name" value="FDX_ACB"/>
    <property type="match status" value="1"/>
</dbReference>
<dbReference type="InterPro" id="IPR009061">
    <property type="entry name" value="DNA-bd_dom_put_sf"/>
</dbReference>
<dbReference type="GO" id="GO:0140096">
    <property type="term" value="F:catalytic activity, acting on a protein"/>
    <property type="evidence" value="ECO:0007669"/>
    <property type="project" value="UniProtKB-ARBA"/>
</dbReference>
<evidence type="ECO:0000256" key="9">
    <source>
        <dbReference type="ARBA" id="ARBA00022840"/>
    </source>
</evidence>
<dbReference type="GO" id="GO:0004826">
    <property type="term" value="F:phenylalanine-tRNA ligase activity"/>
    <property type="evidence" value="ECO:0007669"/>
    <property type="project" value="UniProtKB-UniRule"/>
</dbReference>
<dbReference type="CDD" id="cd02796">
    <property type="entry name" value="tRNA_bind_bactPheRS"/>
    <property type="match status" value="1"/>
</dbReference>
<dbReference type="InterPro" id="IPR002547">
    <property type="entry name" value="tRNA-bd_dom"/>
</dbReference>
<dbReference type="RefSeq" id="WP_006309352.1">
    <property type="nucleotide sequence ID" value="NZ_JH601133.1"/>
</dbReference>
<dbReference type="InterPro" id="IPR036690">
    <property type="entry name" value="Fdx_antiC-bd_sf"/>
</dbReference>
<dbReference type="InterPro" id="IPR005121">
    <property type="entry name" value="Fdx_antiC-bd"/>
</dbReference>
<keyword evidence="4 15" id="KW-0963">Cytoplasm</keyword>
<evidence type="ECO:0000256" key="16">
    <source>
        <dbReference type="PROSITE-ProRule" id="PRU00209"/>
    </source>
</evidence>
<evidence type="ECO:0000256" key="7">
    <source>
        <dbReference type="ARBA" id="ARBA00022723"/>
    </source>
</evidence>
<feature type="domain" description="B5" evidence="19">
    <location>
        <begin position="413"/>
        <end position="488"/>
    </location>
</feature>
<evidence type="ECO:0000256" key="12">
    <source>
        <dbReference type="ARBA" id="ARBA00022917"/>
    </source>
</evidence>
<evidence type="ECO:0000256" key="13">
    <source>
        <dbReference type="ARBA" id="ARBA00023146"/>
    </source>
</evidence>
<sequence>MFVSYQWLSEMLDLAAYPAEELAEQISRTGIEIEGVKNYADHLQGPIVVGQVIQQEPHPNSDHLQITQVKVGEEDVRQIICGAPNVHQGAKVIAALEGSVLPGDFKIKTSKLRGEESRGMLCSYQELGFPENVIPKEFVDGIVLLPEEATVGASIIDYLQLDDPILELSITPNRADALSMRGTAYEVGAIVNQTPHFDILDFDPGHQSETNAIQEVTVKSANRDLSAIYQLRLIHDVVIQPSPLNIQLRLMKANVRPINNIVDATNYMLILYGQPLHAFDFDRLPGKNIGIRKAKEEEVLTTLDETQRTLDPEDIVITAADQAVALAGLMGGYDSHVTADTRNVLLEAADFDGQAIRKTSRRLGLRSESSARFEKGINQATVASAGEQAALMMAQLAGGQVEEQFVEIEPQLNPPVEVTLDQADILNKIGIQLNQREIQEIFDRLGFDLAFHGDQMTVKIPPRRWDIRIPADILEEIARIYGYDRIPDTLPKAPSQPAKLSSRQRLIRSSRAICEEMGLHEVVSYVLVSQAMAELNASQTRQVELMLPMSEDRKVLRQSMLPSLLEIARYNRARHQERLAFYEIGKVFFAQESIHQQPEEEERLAMLVSGQQVGKQWDTPEKAYDFYTIKGMVEGFFASIRLADQVTYQARQDLTCMHPGRTAEIYLQDQCIGLVGQIHPNLAKDYDLLAETYFAEVDLDAIDRAVRADLLQSPIPKYPATSRDIALLVNRDLTHQELMTTIRSAAGADLIDLELFDRYVGDSIAEGKQSLAYRLTFQNPTKTLEEEEVKQAMDQVYEALNQIDQLEIR</sequence>
<dbReference type="InterPro" id="IPR041616">
    <property type="entry name" value="PheRS_beta_core"/>
</dbReference>
<feature type="binding site" evidence="15">
    <location>
        <position position="475"/>
    </location>
    <ligand>
        <name>Mg(2+)</name>
        <dbReference type="ChEBI" id="CHEBI:18420"/>
        <note>shared with alpha subunit</note>
    </ligand>
</feature>
<keyword evidence="9 15" id="KW-0067">ATP-binding</keyword>
<dbReference type="GO" id="GO:0005524">
    <property type="term" value="F:ATP binding"/>
    <property type="evidence" value="ECO:0007669"/>
    <property type="project" value="UniProtKB-UniRule"/>
</dbReference>
<accession>H3NJY0</accession>
<dbReference type="Pfam" id="PF03484">
    <property type="entry name" value="B5"/>
    <property type="match status" value="1"/>
</dbReference>
<dbReference type="PROSITE" id="PS51483">
    <property type="entry name" value="B5"/>
    <property type="match status" value="1"/>
</dbReference>
<dbReference type="GO" id="GO:0000049">
    <property type="term" value="F:tRNA binding"/>
    <property type="evidence" value="ECO:0007669"/>
    <property type="project" value="UniProtKB-UniRule"/>
</dbReference>
<evidence type="ECO:0000256" key="15">
    <source>
        <dbReference type="HAMAP-Rule" id="MF_00283"/>
    </source>
</evidence>
<evidence type="ECO:0000256" key="6">
    <source>
        <dbReference type="ARBA" id="ARBA00022598"/>
    </source>
</evidence>
<feature type="domain" description="FDX-ACB" evidence="18">
    <location>
        <begin position="716"/>
        <end position="809"/>
    </location>
</feature>
<dbReference type="HAMAP" id="MF_00283">
    <property type="entry name" value="Phe_tRNA_synth_beta1"/>
    <property type="match status" value="1"/>
</dbReference>
<dbReference type="eggNOG" id="COG0072">
    <property type="taxonomic scope" value="Bacteria"/>
</dbReference>
<dbReference type="GO" id="GO:0009328">
    <property type="term" value="C:phenylalanine-tRNA ligase complex"/>
    <property type="evidence" value="ECO:0007669"/>
    <property type="project" value="TreeGrafter"/>
</dbReference>
<feature type="binding site" evidence="15">
    <location>
        <position position="476"/>
    </location>
    <ligand>
        <name>Mg(2+)</name>
        <dbReference type="ChEBI" id="CHEBI:18420"/>
        <note>shared with alpha subunit</note>
    </ligand>
</feature>
<dbReference type="InterPro" id="IPR033714">
    <property type="entry name" value="tRNA_bind_bactPheRS"/>
</dbReference>
<dbReference type="OrthoDB" id="9805455at2"/>
<evidence type="ECO:0000256" key="4">
    <source>
        <dbReference type="ARBA" id="ARBA00022490"/>
    </source>
</evidence>
<dbReference type="InterPro" id="IPR005146">
    <property type="entry name" value="B3/B4_tRNA-bd"/>
</dbReference>
<evidence type="ECO:0000256" key="2">
    <source>
        <dbReference type="ARBA" id="ARBA00008653"/>
    </source>
</evidence>
<evidence type="ECO:0000256" key="5">
    <source>
        <dbReference type="ARBA" id="ARBA00022555"/>
    </source>
</evidence>
<dbReference type="Proteomes" id="UP000006190">
    <property type="component" value="Unassembled WGS sequence"/>
</dbReference>
<evidence type="ECO:0000256" key="10">
    <source>
        <dbReference type="ARBA" id="ARBA00022842"/>
    </source>
</evidence>
<keyword evidence="12 15" id="KW-0648">Protein biosynthesis</keyword>
<keyword evidence="13 15" id="KW-0030">Aminoacyl-tRNA synthetase</keyword>
<dbReference type="GO" id="GO:0016740">
    <property type="term" value="F:transferase activity"/>
    <property type="evidence" value="ECO:0007669"/>
    <property type="project" value="UniProtKB-ARBA"/>
</dbReference>
<dbReference type="NCBIfam" id="NF045760">
    <property type="entry name" value="YtpR"/>
    <property type="match status" value="1"/>
</dbReference>
<feature type="binding site" evidence="15">
    <location>
        <position position="472"/>
    </location>
    <ligand>
        <name>Mg(2+)</name>
        <dbReference type="ChEBI" id="CHEBI:18420"/>
        <note>shared with alpha subunit</note>
    </ligand>
</feature>
<dbReference type="FunFam" id="3.30.70.380:FF:000001">
    <property type="entry name" value="Phenylalanine--tRNA ligase beta subunit"/>
    <property type="match status" value="1"/>
</dbReference>
<organism evidence="20 21">
    <name type="scientific">Facklamia languida CCUG 37842</name>
    <dbReference type="NCBI Taxonomy" id="883113"/>
    <lineage>
        <taxon>Bacteria</taxon>
        <taxon>Bacillati</taxon>
        <taxon>Bacillota</taxon>
        <taxon>Bacilli</taxon>
        <taxon>Lactobacillales</taxon>
        <taxon>Aerococcaceae</taxon>
        <taxon>Facklamia</taxon>
    </lineage>
</organism>
<dbReference type="PANTHER" id="PTHR10947">
    <property type="entry name" value="PHENYLALANYL-TRNA SYNTHETASE BETA CHAIN AND LEUCINE-RICH REPEAT-CONTAINING PROTEIN 47"/>
    <property type="match status" value="1"/>
</dbReference>
<dbReference type="AlphaFoldDB" id="H3NJY0"/>
<dbReference type="GO" id="GO:0006432">
    <property type="term" value="P:phenylalanyl-tRNA aminoacylation"/>
    <property type="evidence" value="ECO:0007669"/>
    <property type="project" value="UniProtKB-UniRule"/>
</dbReference>
<dbReference type="SUPFAM" id="SSF50249">
    <property type="entry name" value="Nucleic acid-binding proteins"/>
    <property type="match status" value="1"/>
</dbReference>
<dbReference type="InterPro" id="IPR012340">
    <property type="entry name" value="NA-bd_OB-fold"/>
</dbReference>
<dbReference type="GO" id="GO:0000287">
    <property type="term" value="F:magnesium ion binding"/>
    <property type="evidence" value="ECO:0007669"/>
    <property type="project" value="UniProtKB-UniRule"/>
</dbReference>
<dbReference type="Gene3D" id="2.40.50.140">
    <property type="entry name" value="Nucleic acid-binding proteins"/>
    <property type="match status" value="1"/>
</dbReference>
<dbReference type="Gene3D" id="3.30.56.10">
    <property type="match status" value="2"/>
</dbReference>
<feature type="domain" description="TRNA-binding" evidence="17">
    <location>
        <begin position="41"/>
        <end position="156"/>
    </location>
</feature>
<comment type="cofactor">
    <cofactor evidence="15">
        <name>Mg(2+)</name>
        <dbReference type="ChEBI" id="CHEBI:18420"/>
    </cofactor>
    <text evidence="15">Binds 2 magnesium ions per tetramer.</text>
</comment>
<dbReference type="Pfam" id="PF01588">
    <property type="entry name" value="tRNA_bind"/>
    <property type="match status" value="1"/>
</dbReference>
<proteinExistence type="inferred from homology"/>
<evidence type="ECO:0000313" key="21">
    <source>
        <dbReference type="Proteomes" id="UP000006190"/>
    </source>
</evidence>
<evidence type="ECO:0000259" key="17">
    <source>
        <dbReference type="PROSITE" id="PS50886"/>
    </source>
</evidence>
<evidence type="ECO:0000259" key="18">
    <source>
        <dbReference type="PROSITE" id="PS51447"/>
    </source>
</evidence>
<dbReference type="SMART" id="SM00873">
    <property type="entry name" value="B3_4"/>
    <property type="match status" value="1"/>
</dbReference>
<evidence type="ECO:0000256" key="3">
    <source>
        <dbReference type="ARBA" id="ARBA00011209"/>
    </source>
</evidence>
<dbReference type="InterPro" id="IPR004532">
    <property type="entry name" value="Phe-tRNA-ligase_IIc_bsu_bact"/>
</dbReference>
<dbReference type="Pfam" id="PF03147">
    <property type="entry name" value="FDX-ACB"/>
    <property type="match status" value="1"/>
</dbReference>
<dbReference type="FunFam" id="2.40.50.140:FF:000045">
    <property type="entry name" value="Phenylalanine--tRNA ligase beta subunit"/>
    <property type="match status" value="1"/>
</dbReference>
<dbReference type="SUPFAM" id="SSF56037">
    <property type="entry name" value="PheT/TilS domain"/>
    <property type="match status" value="1"/>
</dbReference>
<evidence type="ECO:0000256" key="14">
    <source>
        <dbReference type="ARBA" id="ARBA00049255"/>
    </source>
</evidence>
<dbReference type="CDD" id="cd00769">
    <property type="entry name" value="PheRS_beta_core"/>
    <property type="match status" value="1"/>
</dbReference>
<keyword evidence="8 15" id="KW-0547">Nucleotide-binding</keyword>
<dbReference type="InterPro" id="IPR020825">
    <property type="entry name" value="Phe-tRNA_synthase-like_B3/B4"/>
</dbReference>
<name>H3NJY0_9LACT</name>
<dbReference type="InterPro" id="IPR045864">
    <property type="entry name" value="aa-tRNA-synth_II/BPL/LPL"/>
</dbReference>
<dbReference type="HOGENOM" id="CLU_016891_0_0_9"/>
<keyword evidence="11 16" id="KW-0694">RNA-binding</keyword>
<comment type="subcellular location">
    <subcellularLocation>
        <location evidence="1 15">Cytoplasm</location>
    </subcellularLocation>
</comment>
<comment type="caution">
    <text evidence="20">The sequence shown here is derived from an EMBL/GenBank/DDBJ whole genome shotgun (WGS) entry which is preliminary data.</text>
</comment>
<evidence type="ECO:0000256" key="11">
    <source>
        <dbReference type="ARBA" id="ARBA00022884"/>
    </source>
</evidence>
<dbReference type="SMART" id="SM00874">
    <property type="entry name" value="B5"/>
    <property type="match status" value="1"/>
</dbReference>
<keyword evidence="7 15" id="KW-0479">Metal-binding</keyword>
<reference evidence="20 21" key="1">
    <citation type="submission" date="2012-01" db="EMBL/GenBank/DDBJ databases">
        <title>The Genome Sequence of Facklamia languida CCUG 37842.</title>
        <authorList>
            <consortium name="The Broad Institute Genome Sequencing Platform"/>
            <person name="Earl A."/>
            <person name="Ward D."/>
            <person name="Feldgarden M."/>
            <person name="Gevers D."/>
            <person name="Huys G."/>
            <person name="Young S.K."/>
            <person name="Zeng Q."/>
            <person name="Gargeya S."/>
            <person name="Fitzgerald M."/>
            <person name="Haas B."/>
            <person name="Abouelleil A."/>
            <person name="Alvarado L."/>
            <person name="Arachchi H.M."/>
            <person name="Berlin A."/>
            <person name="Chapman S.B."/>
            <person name="Gearin G."/>
            <person name="Goldberg J."/>
            <person name="Griggs A."/>
            <person name="Gujja S."/>
            <person name="Hansen M."/>
            <person name="Heiman D."/>
            <person name="Howarth C."/>
            <person name="Larimer J."/>
            <person name="Lui A."/>
            <person name="MacDonald P.J.P."/>
            <person name="McCowen C."/>
            <person name="Montmayeur A."/>
            <person name="Murphy C."/>
            <person name="Neiman D."/>
            <person name="Pearson M."/>
            <person name="Priest M."/>
            <person name="Roberts A."/>
            <person name="Saif S."/>
            <person name="Shea T."/>
            <person name="Sisk P."/>
            <person name="Stolte C."/>
            <person name="Sykes S."/>
            <person name="Wortman J."/>
            <person name="Nusbaum C."/>
            <person name="Birren B."/>
        </authorList>
    </citation>
    <scope>NUCLEOTIDE SEQUENCE [LARGE SCALE GENOMIC DNA]</scope>
    <source>
        <strain evidence="20 21">CCUG 37842</strain>
    </source>
</reference>
<keyword evidence="21" id="KW-1185">Reference proteome</keyword>
<dbReference type="Pfam" id="PF03483">
    <property type="entry name" value="B3_4"/>
    <property type="match status" value="1"/>
</dbReference>
<comment type="similarity">
    <text evidence="2 15">Belongs to the phenylalanyl-tRNA synthetase beta subunit family. Type 1 subfamily.</text>
</comment>
<keyword evidence="10 15" id="KW-0460">Magnesium</keyword>
<dbReference type="EMBL" id="AGEG01000014">
    <property type="protein sequence ID" value="EHR36497.1"/>
    <property type="molecule type" value="Genomic_DNA"/>
</dbReference>
<dbReference type="FunFam" id="3.30.930.10:FF:000022">
    <property type="entry name" value="Phenylalanine--tRNA ligase beta subunit"/>
    <property type="match status" value="1"/>
</dbReference>
<dbReference type="NCBIfam" id="TIGR00472">
    <property type="entry name" value="pheT_bact"/>
    <property type="match status" value="1"/>
</dbReference>
<dbReference type="PATRIC" id="fig|883113.3.peg.1164"/>
<dbReference type="EC" id="6.1.1.20" evidence="15"/>
<dbReference type="SMART" id="SM00896">
    <property type="entry name" value="FDX-ACB"/>
    <property type="match status" value="1"/>
</dbReference>
<evidence type="ECO:0000256" key="1">
    <source>
        <dbReference type="ARBA" id="ARBA00004496"/>
    </source>
</evidence>
<dbReference type="PANTHER" id="PTHR10947:SF0">
    <property type="entry name" value="PHENYLALANINE--TRNA LIGASE BETA SUBUNIT"/>
    <property type="match status" value="1"/>
</dbReference>
<dbReference type="Pfam" id="PF17759">
    <property type="entry name" value="tRNA_synthFbeta"/>
    <property type="match status" value="1"/>
</dbReference>
<keyword evidence="6 15" id="KW-0436">Ligase</keyword>
<dbReference type="PROSITE" id="PS50886">
    <property type="entry name" value="TRBD"/>
    <property type="match status" value="1"/>
</dbReference>
<dbReference type="Gene3D" id="3.30.930.10">
    <property type="entry name" value="Bira Bifunctional Protein, Domain 2"/>
    <property type="match status" value="1"/>
</dbReference>
<dbReference type="STRING" id="883113.HMPREF9708_01169"/>
<evidence type="ECO:0000256" key="8">
    <source>
        <dbReference type="ARBA" id="ARBA00022741"/>
    </source>
</evidence>
<dbReference type="SUPFAM" id="SSF55681">
    <property type="entry name" value="Class II aaRS and biotin synthetases"/>
    <property type="match status" value="1"/>
</dbReference>
<comment type="catalytic activity">
    <reaction evidence="14 15">
        <text>tRNA(Phe) + L-phenylalanine + ATP = L-phenylalanyl-tRNA(Phe) + AMP + diphosphate + H(+)</text>
        <dbReference type="Rhea" id="RHEA:19413"/>
        <dbReference type="Rhea" id="RHEA-COMP:9668"/>
        <dbReference type="Rhea" id="RHEA-COMP:9699"/>
        <dbReference type="ChEBI" id="CHEBI:15378"/>
        <dbReference type="ChEBI" id="CHEBI:30616"/>
        <dbReference type="ChEBI" id="CHEBI:33019"/>
        <dbReference type="ChEBI" id="CHEBI:58095"/>
        <dbReference type="ChEBI" id="CHEBI:78442"/>
        <dbReference type="ChEBI" id="CHEBI:78531"/>
        <dbReference type="ChEBI" id="CHEBI:456215"/>
        <dbReference type="EC" id="6.1.1.20"/>
    </reaction>
</comment>
<comment type="subunit">
    <text evidence="3 15">Tetramer of two alpha and two beta subunits.</text>
</comment>
<dbReference type="InterPro" id="IPR005147">
    <property type="entry name" value="tRNA_synthase_B5-dom"/>
</dbReference>
<dbReference type="Gene3D" id="3.50.40.10">
    <property type="entry name" value="Phenylalanyl-trna Synthetase, Chain B, domain 3"/>
    <property type="match status" value="1"/>
</dbReference>